<feature type="compositionally biased region" description="Polar residues" evidence="1">
    <location>
        <begin position="86"/>
        <end position="96"/>
    </location>
</feature>
<feature type="compositionally biased region" description="Low complexity" evidence="1">
    <location>
        <begin position="51"/>
        <end position="64"/>
    </location>
</feature>
<accession>A0A918LF89</accession>
<organism evidence="2 3">
    <name type="scientific">Actinokineospora fastidiosa</name>
    <dbReference type="NCBI Taxonomy" id="1816"/>
    <lineage>
        <taxon>Bacteria</taxon>
        <taxon>Bacillati</taxon>
        <taxon>Actinomycetota</taxon>
        <taxon>Actinomycetes</taxon>
        <taxon>Pseudonocardiales</taxon>
        <taxon>Pseudonocardiaceae</taxon>
        <taxon>Actinokineospora</taxon>
    </lineage>
</organism>
<dbReference type="Proteomes" id="UP000660680">
    <property type="component" value="Unassembled WGS sequence"/>
</dbReference>
<dbReference type="AlphaFoldDB" id="A0A918LF89"/>
<feature type="region of interest" description="Disordered" evidence="1">
    <location>
        <begin position="1"/>
        <end position="96"/>
    </location>
</feature>
<dbReference type="EMBL" id="BMRB01000003">
    <property type="protein sequence ID" value="GGS41810.1"/>
    <property type="molecule type" value="Genomic_DNA"/>
</dbReference>
<protein>
    <submittedName>
        <fullName evidence="2">Uncharacterized protein</fullName>
    </submittedName>
</protein>
<comment type="caution">
    <text evidence="2">The sequence shown here is derived from an EMBL/GenBank/DDBJ whole genome shotgun (WGS) entry which is preliminary data.</text>
</comment>
<keyword evidence="3" id="KW-1185">Reference proteome</keyword>
<evidence type="ECO:0000256" key="1">
    <source>
        <dbReference type="SAM" id="MobiDB-lite"/>
    </source>
</evidence>
<reference evidence="2" key="2">
    <citation type="submission" date="2020-09" db="EMBL/GenBank/DDBJ databases">
        <authorList>
            <person name="Sun Q."/>
            <person name="Ohkuma M."/>
        </authorList>
    </citation>
    <scope>NUCLEOTIDE SEQUENCE</scope>
    <source>
        <strain evidence="2">JCM 3276</strain>
    </source>
</reference>
<evidence type="ECO:0000313" key="2">
    <source>
        <dbReference type="EMBL" id="GGS41810.1"/>
    </source>
</evidence>
<reference evidence="2" key="1">
    <citation type="journal article" date="2014" name="Int. J. Syst. Evol. Microbiol.">
        <title>Complete genome sequence of Corynebacterium casei LMG S-19264T (=DSM 44701T), isolated from a smear-ripened cheese.</title>
        <authorList>
            <consortium name="US DOE Joint Genome Institute (JGI-PGF)"/>
            <person name="Walter F."/>
            <person name="Albersmeier A."/>
            <person name="Kalinowski J."/>
            <person name="Ruckert C."/>
        </authorList>
    </citation>
    <scope>NUCLEOTIDE SEQUENCE</scope>
    <source>
        <strain evidence="2">JCM 3276</strain>
    </source>
</reference>
<evidence type="ECO:0000313" key="3">
    <source>
        <dbReference type="Proteomes" id="UP000660680"/>
    </source>
</evidence>
<sequence>MPSRRYVGTGDGSVSIPPTPRTSTDAFGSTGHTRGSPTSDQYASRAVQPKPANSSAEPPSAAAARFGQSRGSSAGCGPSGPWKASESPNTSRVVTR</sequence>
<name>A0A918LF89_9PSEU</name>
<gene>
    <name evidence="2" type="ORF">GCM10010171_40650</name>
</gene>
<feature type="compositionally biased region" description="Polar residues" evidence="1">
    <location>
        <begin position="21"/>
        <end position="42"/>
    </location>
</feature>
<proteinExistence type="predicted"/>